<accession>A0A8J2YRW8</accession>
<proteinExistence type="predicted"/>
<reference evidence="2" key="2">
    <citation type="submission" date="2020-09" db="EMBL/GenBank/DDBJ databases">
        <authorList>
            <person name="Sun Q."/>
            <person name="Zhou Y."/>
        </authorList>
    </citation>
    <scope>NUCLEOTIDE SEQUENCE</scope>
    <source>
        <strain evidence="2">CGMCC 1.15725</strain>
    </source>
</reference>
<dbReference type="Proteomes" id="UP000646365">
    <property type="component" value="Unassembled WGS sequence"/>
</dbReference>
<evidence type="ECO:0000256" key="1">
    <source>
        <dbReference type="ARBA" id="ARBA00044777"/>
    </source>
</evidence>
<dbReference type="Gene3D" id="6.10.250.2410">
    <property type="match status" value="1"/>
</dbReference>
<reference evidence="2" key="1">
    <citation type="journal article" date="2014" name="Int. J. Syst. Evol. Microbiol.">
        <title>Complete genome sequence of Corynebacterium casei LMG S-19264T (=DSM 44701T), isolated from a smear-ripened cheese.</title>
        <authorList>
            <consortium name="US DOE Joint Genome Institute (JGI-PGF)"/>
            <person name="Walter F."/>
            <person name="Albersmeier A."/>
            <person name="Kalinowski J."/>
            <person name="Ruckert C."/>
        </authorList>
    </citation>
    <scope>NUCLEOTIDE SEQUENCE</scope>
    <source>
        <strain evidence="2">CGMCC 1.15725</strain>
    </source>
</reference>
<evidence type="ECO:0000313" key="3">
    <source>
        <dbReference type="Proteomes" id="UP000646365"/>
    </source>
</evidence>
<protein>
    <recommendedName>
        <fullName evidence="1">Segregation and condensation protein A</fullName>
    </recommendedName>
</protein>
<dbReference type="PANTHER" id="PTHR33969:SF2">
    <property type="entry name" value="SEGREGATION AND CONDENSATION PROTEIN A"/>
    <property type="match status" value="1"/>
</dbReference>
<dbReference type="EMBL" id="BMJQ01000004">
    <property type="protein sequence ID" value="GGF13689.1"/>
    <property type="molecule type" value="Genomic_DNA"/>
</dbReference>
<comment type="caution">
    <text evidence="2">The sequence shown here is derived from an EMBL/GenBank/DDBJ whole genome shotgun (WGS) entry which is preliminary data.</text>
</comment>
<dbReference type="Pfam" id="PF02616">
    <property type="entry name" value="SMC_ScpA"/>
    <property type="match status" value="1"/>
</dbReference>
<dbReference type="PANTHER" id="PTHR33969">
    <property type="entry name" value="SEGREGATION AND CONDENSATION PROTEIN A"/>
    <property type="match status" value="1"/>
</dbReference>
<dbReference type="RefSeq" id="WP_229743612.1">
    <property type="nucleotide sequence ID" value="NZ_BMJQ01000004.1"/>
</dbReference>
<gene>
    <name evidence="2" type="ORF">GCM10011611_19280</name>
</gene>
<name>A0A8J2YRW8_9PROT</name>
<dbReference type="AlphaFoldDB" id="A0A8J2YRW8"/>
<dbReference type="InterPro" id="IPR003768">
    <property type="entry name" value="ScpA"/>
</dbReference>
<keyword evidence="3" id="KW-1185">Reference proteome</keyword>
<sequence>MTAEDAASNAELVVDLDGFEGPIGMLLVLAREQKVDLTRISILALAEQYLTFIAEAHRLRLELAADYLVMAAWLAYLKSRMLLPDPPPEDEPSAEELAEALHFRLLRLEAMQKAGKSLMERPQLGRDMFANGAPEGLKTVARPVYAVSLYELLKSYGDHRSRGEATVLHIRAPEYFSVDDAIRRLSQMIGHSVEWRQLGQFLPPQLRTGVLGRSALAATFVASLELTKSGEIELRQDETYGPIFVRGVRPGS</sequence>
<evidence type="ECO:0000313" key="2">
    <source>
        <dbReference type="EMBL" id="GGF13689.1"/>
    </source>
</evidence>
<organism evidence="2 3">
    <name type="scientific">Aliidongia dinghuensis</name>
    <dbReference type="NCBI Taxonomy" id="1867774"/>
    <lineage>
        <taxon>Bacteria</taxon>
        <taxon>Pseudomonadati</taxon>
        <taxon>Pseudomonadota</taxon>
        <taxon>Alphaproteobacteria</taxon>
        <taxon>Rhodospirillales</taxon>
        <taxon>Dongiaceae</taxon>
        <taxon>Aliidongia</taxon>
    </lineage>
</organism>